<dbReference type="PROSITE" id="PS50994">
    <property type="entry name" value="INTEGRASE"/>
    <property type="match status" value="1"/>
</dbReference>
<dbReference type="OrthoDB" id="7758825at2759"/>
<dbReference type="EMBL" id="JTDE01003174">
    <property type="protein sequence ID" value="KAF7256376.1"/>
    <property type="molecule type" value="Genomic_DNA"/>
</dbReference>
<dbReference type="InterPro" id="IPR036397">
    <property type="entry name" value="RNaseH_sf"/>
</dbReference>
<protein>
    <recommendedName>
        <fullName evidence="1">Integrase catalytic domain-containing protein</fullName>
    </recommendedName>
</protein>
<dbReference type="Pfam" id="PF00665">
    <property type="entry name" value="rve"/>
    <property type="match status" value="1"/>
</dbReference>
<dbReference type="SUPFAM" id="SSF53098">
    <property type="entry name" value="Ribonuclease H-like"/>
    <property type="match status" value="1"/>
</dbReference>
<evidence type="ECO:0000313" key="3">
    <source>
        <dbReference type="Proteomes" id="UP000822476"/>
    </source>
</evidence>
<evidence type="ECO:0000259" key="1">
    <source>
        <dbReference type="PROSITE" id="PS50994"/>
    </source>
</evidence>
<gene>
    <name evidence="2" type="ORF">EG68_06817</name>
</gene>
<dbReference type="InterPro" id="IPR012337">
    <property type="entry name" value="RNaseH-like_sf"/>
</dbReference>
<feature type="domain" description="Integrase catalytic" evidence="1">
    <location>
        <begin position="35"/>
        <end position="142"/>
    </location>
</feature>
<proteinExistence type="predicted"/>
<evidence type="ECO:0000313" key="2">
    <source>
        <dbReference type="EMBL" id="KAF7256376.1"/>
    </source>
</evidence>
<sequence length="142" mass="15759">MAKNESGPGSDCSYVFKVPSVTYSSRDSTSFFVARADNPCVRWRVDIAGPIDGQHYMILVDAYSKRSEVIQLNHISSQPTNINLQKVLNRFGVPEILDSDNGGAFTSAEFAEFCQQNGIQHIRTPPYHSQTTGQVERFANAL</sequence>
<dbReference type="InterPro" id="IPR050951">
    <property type="entry name" value="Retrovirus_Pol_polyprotein"/>
</dbReference>
<dbReference type="PANTHER" id="PTHR37984">
    <property type="entry name" value="PROTEIN CBG26694"/>
    <property type="match status" value="1"/>
</dbReference>
<dbReference type="GO" id="GO:0003676">
    <property type="term" value="F:nucleic acid binding"/>
    <property type="evidence" value="ECO:0007669"/>
    <property type="project" value="InterPro"/>
</dbReference>
<organism evidence="2 3">
    <name type="scientific">Paragonimus skrjabini miyazakii</name>
    <dbReference type="NCBI Taxonomy" id="59628"/>
    <lineage>
        <taxon>Eukaryota</taxon>
        <taxon>Metazoa</taxon>
        <taxon>Spiralia</taxon>
        <taxon>Lophotrochozoa</taxon>
        <taxon>Platyhelminthes</taxon>
        <taxon>Trematoda</taxon>
        <taxon>Digenea</taxon>
        <taxon>Plagiorchiida</taxon>
        <taxon>Troglotremata</taxon>
        <taxon>Troglotrematidae</taxon>
        <taxon>Paragonimus</taxon>
    </lineage>
</organism>
<comment type="caution">
    <text evidence="2">The sequence shown here is derived from an EMBL/GenBank/DDBJ whole genome shotgun (WGS) entry which is preliminary data.</text>
</comment>
<dbReference type="Proteomes" id="UP000822476">
    <property type="component" value="Unassembled WGS sequence"/>
</dbReference>
<reference evidence="2" key="1">
    <citation type="submission" date="2019-07" db="EMBL/GenBank/DDBJ databases">
        <title>Annotation for the trematode Paragonimus miyazaki's.</title>
        <authorList>
            <person name="Choi Y.-J."/>
        </authorList>
    </citation>
    <scope>NUCLEOTIDE SEQUENCE</scope>
    <source>
        <strain evidence="2">Japan</strain>
    </source>
</reference>
<dbReference type="GO" id="GO:0015074">
    <property type="term" value="P:DNA integration"/>
    <property type="evidence" value="ECO:0007669"/>
    <property type="project" value="InterPro"/>
</dbReference>
<dbReference type="InterPro" id="IPR001584">
    <property type="entry name" value="Integrase_cat-core"/>
</dbReference>
<dbReference type="Gene3D" id="3.30.420.10">
    <property type="entry name" value="Ribonuclease H-like superfamily/Ribonuclease H"/>
    <property type="match status" value="1"/>
</dbReference>
<dbReference type="AlphaFoldDB" id="A0A8S9YSJ9"/>
<accession>A0A8S9YSJ9</accession>
<keyword evidence="3" id="KW-1185">Reference proteome</keyword>
<name>A0A8S9YSJ9_9TREM</name>
<dbReference type="PANTHER" id="PTHR37984:SF5">
    <property type="entry name" value="PROTEIN NYNRIN-LIKE"/>
    <property type="match status" value="1"/>
</dbReference>